<proteinExistence type="predicted"/>
<protein>
    <submittedName>
        <fullName evidence="1">Uncharacterized protein</fullName>
    </submittedName>
</protein>
<dbReference type="AlphaFoldDB" id="A0A8J5FMU8"/>
<dbReference type="Proteomes" id="UP000734854">
    <property type="component" value="Unassembled WGS sequence"/>
</dbReference>
<comment type="caution">
    <text evidence="1">The sequence shown here is derived from an EMBL/GenBank/DDBJ whole genome shotgun (WGS) entry which is preliminary data.</text>
</comment>
<organism evidence="1 2">
    <name type="scientific">Zingiber officinale</name>
    <name type="common">Ginger</name>
    <name type="synonym">Amomum zingiber</name>
    <dbReference type="NCBI Taxonomy" id="94328"/>
    <lineage>
        <taxon>Eukaryota</taxon>
        <taxon>Viridiplantae</taxon>
        <taxon>Streptophyta</taxon>
        <taxon>Embryophyta</taxon>
        <taxon>Tracheophyta</taxon>
        <taxon>Spermatophyta</taxon>
        <taxon>Magnoliopsida</taxon>
        <taxon>Liliopsida</taxon>
        <taxon>Zingiberales</taxon>
        <taxon>Zingiberaceae</taxon>
        <taxon>Zingiber</taxon>
    </lineage>
</organism>
<accession>A0A8J5FMU8</accession>
<keyword evidence="2" id="KW-1185">Reference proteome</keyword>
<dbReference type="EMBL" id="JACMSC010000014">
    <property type="protein sequence ID" value="KAG6490223.1"/>
    <property type="molecule type" value="Genomic_DNA"/>
</dbReference>
<evidence type="ECO:0000313" key="2">
    <source>
        <dbReference type="Proteomes" id="UP000734854"/>
    </source>
</evidence>
<name>A0A8J5FMU8_ZINOF</name>
<evidence type="ECO:0000313" key="1">
    <source>
        <dbReference type="EMBL" id="KAG6490223.1"/>
    </source>
</evidence>
<gene>
    <name evidence="1" type="ORF">ZIOFF_051508</name>
</gene>
<reference evidence="1 2" key="1">
    <citation type="submission" date="2020-08" db="EMBL/GenBank/DDBJ databases">
        <title>Plant Genome Project.</title>
        <authorList>
            <person name="Zhang R.-G."/>
        </authorList>
    </citation>
    <scope>NUCLEOTIDE SEQUENCE [LARGE SCALE GENOMIC DNA]</scope>
    <source>
        <tissue evidence="1">Rhizome</tissue>
    </source>
</reference>
<sequence length="228" mass="25426">MAESETFCEELALAVIAAYETVEAESRESSLKLESQQAEIVEVKIVGLKNDKFCRDMGIQLIVDVADNEEDLSVTYQWKQESHTQRQLNLISEMDEAAEFEEEQDASVYCAELEFRSVAVTPEIPNGMGTELSNLTKLIYAPIKKPSSMASSKMVMAVLLIHTLMLISLSFRRSEAGQNCFCECMKKCIPIGMVSPAKCSKECDEACIEIGFKGKPEEGTKYNCDEDD</sequence>